<organism evidence="1 2">
    <name type="scientific">Acidisarcina polymorpha</name>
    <dbReference type="NCBI Taxonomy" id="2211140"/>
    <lineage>
        <taxon>Bacteria</taxon>
        <taxon>Pseudomonadati</taxon>
        <taxon>Acidobacteriota</taxon>
        <taxon>Terriglobia</taxon>
        <taxon>Terriglobales</taxon>
        <taxon>Acidobacteriaceae</taxon>
        <taxon>Acidisarcina</taxon>
    </lineage>
</organism>
<evidence type="ECO:0000313" key="2">
    <source>
        <dbReference type="Proteomes" id="UP000253606"/>
    </source>
</evidence>
<keyword evidence="2" id="KW-1185">Reference proteome</keyword>
<dbReference type="KEGG" id="abas:ACPOL_6531"/>
<dbReference type="Proteomes" id="UP000253606">
    <property type="component" value="Chromosome"/>
</dbReference>
<gene>
    <name evidence="1" type="ORF">ACPOL_6531</name>
</gene>
<sequence length="48" mass="5103">MVWLNTSSNVYHCPGTKYYGTTKVGKYVTEADAKAAGAHADHGKACAQ</sequence>
<proteinExistence type="predicted"/>
<evidence type="ECO:0000313" key="1">
    <source>
        <dbReference type="EMBL" id="AXC15751.1"/>
    </source>
</evidence>
<reference evidence="1 2" key="1">
    <citation type="journal article" date="2018" name="Front. Microbiol.">
        <title>Hydrolytic Capabilities as a Key to Environmental Success: Chitinolytic and Cellulolytic Acidobacteria From Acidic Sub-arctic Soils and Boreal Peatlands.</title>
        <authorList>
            <person name="Belova S.E."/>
            <person name="Ravin N.V."/>
            <person name="Pankratov T.A."/>
            <person name="Rakitin A.L."/>
            <person name="Ivanova A.A."/>
            <person name="Beletsky A.V."/>
            <person name="Mardanov A.V."/>
            <person name="Sinninghe Damste J.S."/>
            <person name="Dedysh S.N."/>
        </authorList>
    </citation>
    <scope>NUCLEOTIDE SEQUENCE [LARGE SCALE GENOMIC DNA]</scope>
    <source>
        <strain evidence="1 2">SBC82</strain>
    </source>
</reference>
<accession>A0A2Z5G9D2</accession>
<name>A0A2Z5G9D2_9BACT</name>
<protein>
    <submittedName>
        <fullName evidence="1">Putative ALANIN-rich signal peptide protein</fullName>
    </submittedName>
</protein>
<dbReference type="EMBL" id="CP030840">
    <property type="protein sequence ID" value="AXC15751.1"/>
    <property type="molecule type" value="Genomic_DNA"/>
</dbReference>
<dbReference type="AlphaFoldDB" id="A0A2Z5G9D2"/>